<proteinExistence type="predicted"/>
<keyword evidence="3" id="KW-0804">Transcription</keyword>
<organism evidence="6 7">
    <name type="scientific">Priestia endophytica DSM 13796</name>
    <dbReference type="NCBI Taxonomy" id="1121089"/>
    <lineage>
        <taxon>Bacteria</taxon>
        <taxon>Bacillati</taxon>
        <taxon>Bacillota</taxon>
        <taxon>Bacilli</taxon>
        <taxon>Bacillales</taxon>
        <taxon>Bacillaceae</taxon>
        <taxon>Priestia</taxon>
    </lineage>
</organism>
<name>A0A1I6C811_9BACI</name>
<feature type="domain" description="HTH iclR-type" evidence="4">
    <location>
        <begin position="7"/>
        <end position="68"/>
    </location>
</feature>
<dbReference type="InterPro" id="IPR036388">
    <property type="entry name" value="WH-like_DNA-bd_sf"/>
</dbReference>
<dbReference type="InterPro" id="IPR029016">
    <property type="entry name" value="GAF-like_dom_sf"/>
</dbReference>
<dbReference type="SUPFAM" id="SSF46785">
    <property type="entry name" value="Winged helix' DNA-binding domain"/>
    <property type="match status" value="1"/>
</dbReference>
<keyword evidence="7" id="KW-1185">Reference proteome</keyword>
<dbReference type="RefSeq" id="WP_061804116.1">
    <property type="nucleotide sequence ID" value="NZ_FOXX01000033.1"/>
</dbReference>
<dbReference type="EMBL" id="FOXX01000033">
    <property type="protein sequence ID" value="SFQ89284.1"/>
    <property type="molecule type" value="Genomic_DNA"/>
</dbReference>
<dbReference type="SMART" id="SM00346">
    <property type="entry name" value="HTH_ICLR"/>
    <property type="match status" value="1"/>
</dbReference>
<dbReference type="InterPro" id="IPR014757">
    <property type="entry name" value="Tscrpt_reg_IclR_C"/>
</dbReference>
<evidence type="ECO:0000256" key="2">
    <source>
        <dbReference type="ARBA" id="ARBA00023125"/>
    </source>
</evidence>
<dbReference type="Proteomes" id="UP000182762">
    <property type="component" value="Unassembled WGS sequence"/>
</dbReference>
<dbReference type="Gene3D" id="3.30.450.40">
    <property type="match status" value="1"/>
</dbReference>
<evidence type="ECO:0000256" key="1">
    <source>
        <dbReference type="ARBA" id="ARBA00023015"/>
    </source>
</evidence>
<accession>A0A1I6C811</accession>
<dbReference type="InterPro" id="IPR036390">
    <property type="entry name" value="WH_DNA-bd_sf"/>
</dbReference>
<gene>
    <name evidence="6" type="ORF">SAMN02745910_05239</name>
</gene>
<dbReference type="SUPFAM" id="SSF55781">
    <property type="entry name" value="GAF domain-like"/>
    <property type="match status" value="1"/>
</dbReference>
<evidence type="ECO:0000259" key="5">
    <source>
        <dbReference type="PROSITE" id="PS51078"/>
    </source>
</evidence>
<evidence type="ECO:0000313" key="6">
    <source>
        <dbReference type="EMBL" id="SFQ89284.1"/>
    </source>
</evidence>
<dbReference type="GeneID" id="93713734"/>
<dbReference type="InterPro" id="IPR005471">
    <property type="entry name" value="Tscrpt_reg_IclR_N"/>
</dbReference>
<dbReference type="Pfam" id="PF01614">
    <property type="entry name" value="IclR_C"/>
    <property type="match status" value="1"/>
</dbReference>
<dbReference type="PROSITE" id="PS51077">
    <property type="entry name" value="HTH_ICLR"/>
    <property type="match status" value="1"/>
</dbReference>
<feature type="domain" description="IclR-ED" evidence="5">
    <location>
        <begin position="69"/>
        <end position="251"/>
    </location>
</feature>
<keyword evidence="1" id="KW-0805">Transcription regulation</keyword>
<sequence length="258" mass="28978">MEPKYRVPAIEKANLVLNLIAREPAQLRLIDITRSLEFSKSTVHSLLGTLEYLGWIVKDKGDTYSLGPSLGALSAAYFRQFNILQSFYLEAAKSVNRINENIQLGILDGGNVVYLAKEEGNSPVRLVTDPGMNFPAYAAAIGKIQLSQYNYPQLEKLYPERQLEGKTPYTVKDIDELWTQLESARRKGYICETQEGSLGFFCVAAPIYNRENRLIAGVSFTMLENSWNVKKDEACEEIINLAQRLSIQAGYINPLVSN</sequence>
<comment type="caution">
    <text evidence="6">The sequence shown here is derived from an EMBL/GenBank/DDBJ whole genome shotgun (WGS) entry which is preliminary data.</text>
</comment>
<dbReference type="PANTHER" id="PTHR30136">
    <property type="entry name" value="HELIX-TURN-HELIX TRANSCRIPTIONAL REGULATOR, ICLR FAMILY"/>
    <property type="match status" value="1"/>
</dbReference>
<dbReference type="Pfam" id="PF09339">
    <property type="entry name" value="HTH_IclR"/>
    <property type="match status" value="1"/>
</dbReference>
<reference evidence="6 7" key="1">
    <citation type="submission" date="2016-10" db="EMBL/GenBank/DDBJ databases">
        <authorList>
            <person name="Varghese N."/>
            <person name="Submissions S."/>
        </authorList>
    </citation>
    <scope>NUCLEOTIDE SEQUENCE [LARGE SCALE GENOMIC DNA]</scope>
    <source>
        <strain evidence="6 7">DSM 13796</strain>
    </source>
</reference>
<keyword evidence="2" id="KW-0238">DNA-binding</keyword>
<evidence type="ECO:0000313" key="7">
    <source>
        <dbReference type="Proteomes" id="UP000182762"/>
    </source>
</evidence>
<dbReference type="PANTHER" id="PTHR30136:SF24">
    <property type="entry name" value="HTH-TYPE TRANSCRIPTIONAL REPRESSOR ALLR"/>
    <property type="match status" value="1"/>
</dbReference>
<dbReference type="Gene3D" id="1.10.10.10">
    <property type="entry name" value="Winged helix-like DNA-binding domain superfamily/Winged helix DNA-binding domain"/>
    <property type="match status" value="1"/>
</dbReference>
<evidence type="ECO:0000259" key="4">
    <source>
        <dbReference type="PROSITE" id="PS51077"/>
    </source>
</evidence>
<evidence type="ECO:0000256" key="3">
    <source>
        <dbReference type="ARBA" id="ARBA00023163"/>
    </source>
</evidence>
<protein>
    <submittedName>
        <fullName evidence="6">Transcriptional regulator, IclR family</fullName>
    </submittedName>
</protein>
<dbReference type="InterPro" id="IPR050707">
    <property type="entry name" value="HTH_MetabolicPath_Reg"/>
</dbReference>
<dbReference type="PROSITE" id="PS51078">
    <property type="entry name" value="ICLR_ED"/>
    <property type="match status" value="1"/>
</dbReference>